<evidence type="ECO:0000313" key="2">
    <source>
        <dbReference type="Proteomes" id="UP000188532"/>
    </source>
</evidence>
<name>A0A1V3XYI8_MYCKA</name>
<evidence type="ECO:0000313" key="1">
    <source>
        <dbReference type="EMBL" id="OOK84303.1"/>
    </source>
</evidence>
<gene>
    <name evidence="1" type="ORF">BZL29_0066</name>
</gene>
<dbReference type="Proteomes" id="UP000188532">
    <property type="component" value="Unassembled WGS sequence"/>
</dbReference>
<dbReference type="EMBL" id="MVBN01000001">
    <property type="protein sequence ID" value="OOK84303.1"/>
    <property type="molecule type" value="Genomic_DNA"/>
</dbReference>
<sequence>MSPTAMENLPAFVEHTTGPLTFCGWPPMITRVCPAAAGVVLDAGADVELGAALDDVAELDDGPDLLSLEHPATPATMVAARRRSTIHASPKFSFG</sequence>
<proteinExistence type="predicted"/>
<comment type="caution">
    <text evidence="1">The sequence shown here is derived from an EMBL/GenBank/DDBJ whole genome shotgun (WGS) entry which is preliminary data.</text>
</comment>
<dbReference type="AlphaFoldDB" id="A0A1V3XYI8"/>
<protein>
    <submittedName>
        <fullName evidence="1">Uncharacterized protein</fullName>
    </submittedName>
</protein>
<accession>A0A1V3XYI8</accession>
<reference evidence="1 2" key="1">
    <citation type="submission" date="2017-02" db="EMBL/GenBank/DDBJ databases">
        <title>Complete genome sequences of Mycobacterium kansasii strains isolated from rhesus macaques.</title>
        <authorList>
            <person name="Panda A."/>
            <person name="Nagaraj S."/>
            <person name="Zhao X."/>
            <person name="Tettelin H."/>
            <person name="Detolla L.J."/>
        </authorList>
    </citation>
    <scope>NUCLEOTIDE SEQUENCE [LARGE SCALE GENOMIC DNA]</scope>
    <source>
        <strain evidence="1 2">11-3469</strain>
    </source>
</reference>
<organism evidence="1 2">
    <name type="scientific">Mycobacterium kansasii</name>
    <dbReference type="NCBI Taxonomy" id="1768"/>
    <lineage>
        <taxon>Bacteria</taxon>
        <taxon>Bacillati</taxon>
        <taxon>Actinomycetota</taxon>
        <taxon>Actinomycetes</taxon>
        <taxon>Mycobacteriales</taxon>
        <taxon>Mycobacteriaceae</taxon>
        <taxon>Mycobacterium</taxon>
    </lineage>
</organism>